<comment type="caution">
    <text evidence="1">The sequence shown here is derived from an EMBL/GenBank/DDBJ whole genome shotgun (WGS) entry which is preliminary data.</text>
</comment>
<name>A0A0L0V5M3_9BASI</name>
<dbReference type="Proteomes" id="UP000054564">
    <property type="component" value="Unassembled WGS sequence"/>
</dbReference>
<evidence type="ECO:0000313" key="1">
    <source>
        <dbReference type="EMBL" id="KNE94563.1"/>
    </source>
</evidence>
<reference evidence="2" key="1">
    <citation type="submission" date="2014-03" db="EMBL/GenBank/DDBJ databases">
        <title>The Genome Sequence of Puccinia striiformis f. sp. tritici PST-78.</title>
        <authorList>
            <consortium name="The Broad Institute Genome Sequencing Platform"/>
            <person name="Cuomo C."/>
            <person name="Hulbert S."/>
            <person name="Chen X."/>
            <person name="Walker B."/>
            <person name="Young S.K."/>
            <person name="Zeng Q."/>
            <person name="Gargeya S."/>
            <person name="Fitzgerald M."/>
            <person name="Haas B."/>
            <person name="Abouelleil A."/>
            <person name="Alvarado L."/>
            <person name="Arachchi H.M."/>
            <person name="Berlin A.M."/>
            <person name="Chapman S.B."/>
            <person name="Goldberg J."/>
            <person name="Griggs A."/>
            <person name="Gujja S."/>
            <person name="Hansen M."/>
            <person name="Howarth C."/>
            <person name="Imamovic A."/>
            <person name="Larimer J."/>
            <person name="McCowan C."/>
            <person name="Montmayeur A."/>
            <person name="Murphy C."/>
            <person name="Neiman D."/>
            <person name="Pearson M."/>
            <person name="Priest M."/>
            <person name="Roberts A."/>
            <person name="Saif S."/>
            <person name="Shea T."/>
            <person name="Sisk P."/>
            <person name="Sykes S."/>
            <person name="Wortman J."/>
            <person name="Nusbaum C."/>
            <person name="Birren B."/>
        </authorList>
    </citation>
    <scope>NUCLEOTIDE SEQUENCE [LARGE SCALE GENOMIC DNA]</scope>
    <source>
        <strain evidence="2">race PST-78</strain>
    </source>
</reference>
<evidence type="ECO:0000313" key="2">
    <source>
        <dbReference type="Proteomes" id="UP000054564"/>
    </source>
</evidence>
<protein>
    <submittedName>
        <fullName evidence="1">Uncharacterized protein</fullName>
    </submittedName>
</protein>
<dbReference type="EMBL" id="AJIL01000114">
    <property type="protein sequence ID" value="KNE94563.1"/>
    <property type="molecule type" value="Genomic_DNA"/>
</dbReference>
<sequence>MAAPVLEGRKLNGANSLDTNNCSTITLLRSQLIQITFSDAASRCGKSFSLK</sequence>
<gene>
    <name evidence="1" type="ORF">PSTG_12115</name>
</gene>
<accession>A0A0L0V5M3</accession>
<organism evidence="1 2">
    <name type="scientific">Puccinia striiformis f. sp. tritici PST-78</name>
    <dbReference type="NCBI Taxonomy" id="1165861"/>
    <lineage>
        <taxon>Eukaryota</taxon>
        <taxon>Fungi</taxon>
        <taxon>Dikarya</taxon>
        <taxon>Basidiomycota</taxon>
        <taxon>Pucciniomycotina</taxon>
        <taxon>Pucciniomycetes</taxon>
        <taxon>Pucciniales</taxon>
        <taxon>Pucciniaceae</taxon>
        <taxon>Puccinia</taxon>
    </lineage>
</organism>
<proteinExistence type="predicted"/>
<dbReference type="AlphaFoldDB" id="A0A0L0V5M3"/>
<keyword evidence="2" id="KW-1185">Reference proteome</keyword>